<dbReference type="FunFam" id="3.40.50.300:FF:000854">
    <property type="entry name" value="Multidrug ABC transporter ATP-binding protein"/>
    <property type="match status" value="1"/>
</dbReference>
<dbReference type="Pfam" id="PF00005">
    <property type="entry name" value="ABC_tran"/>
    <property type="match status" value="1"/>
</dbReference>
<evidence type="ECO:0000313" key="12">
    <source>
        <dbReference type="EMBL" id="KRM28546.1"/>
    </source>
</evidence>
<keyword evidence="5" id="KW-0547">Nucleotide-binding</keyword>
<feature type="transmembrane region" description="Helical" evidence="9">
    <location>
        <begin position="58"/>
        <end position="76"/>
    </location>
</feature>
<dbReference type="PANTHER" id="PTHR43394">
    <property type="entry name" value="ATP-DEPENDENT PERMEASE MDL1, MITOCHONDRIAL"/>
    <property type="match status" value="1"/>
</dbReference>
<name>A0A0R1XEV2_9LACO</name>
<keyword evidence="8 9" id="KW-0472">Membrane</keyword>
<keyword evidence="4 9" id="KW-0812">Transmembrane</keyword>
<feature type="transmembrane region" description="Helical" evidence="9">
    <location>
        <begin position="154"/>
        <end position="180"/>
    </location>
</feature>
<dbReference type="eggNOG" id="COG1132">
    <property type="taxonomic scope" value="Bacteria"/>
</dbReference>
<dbReference type="PROSITE" id="PS00211">
    <property type="entry name" value="ABC_TRANSPORTER_1"/>
    <property type="match status" value="1"/>
</dbReference>
<evidence type="ECO:0000313" key="13">
    <source>
        <dbReference type="Proteomes" id="UP000050949"/>
    </source>
</evidence>
<evidence type="ECO:0000256" key="9">
    <source>
        <dbReference type="SAM" id="Phobius"/>
    </source>
</evidence>
<dbReference type="PROSITE" id="PS50893">
    <property type="entry name" value="ABC_TRANSPORTER_2"/>
    <property type="match status" value="1"/>
</dbReference>
<dbReference type="GO" id="GO:0005524">
    <property type="term" value="F:ATP binding"/>
    <property type="evidence" value="ECO:0007669"/>
    <property type="project" value="UniProtKB-KW"/>
</dbReference>
<evidence type="ECO:0000259" key="10">
    <source>
        <dbReference type="PROSITE" id="PS50893"/>
    </source>
</evidence>
<dbReference type="RefSeq" id="WP_027827260.1">
    <property type="nucleotide sequence ID" value="NZ_AUEH01000001.1"/>
</dbReference>
<feature type="domain" description="ABC transporter" evidence="10">
    <location>
        <begin position="331"/>
        <end position="568"/>
    </location>
</feature>
<evidence type="ECO:0000256" key="5">
    <source>
        <dbReference type="ARBA" id="ARBA00022741"/>
    </source>
</evidence>
<dbReference type="GO" id="GO:0005886">
    <property type="term" value="C:plasma membrane"/>
    <property type="evidence" value="ECO:0007669"/>
    <property type="project" value="UniProtKB-SubCell"/>
</dbReference>
<evidence type="ECO:0000256" key="3">
    <source>
        <dbReference type="ARBA" id="ARBA00022475"/>
    </source>
</evidence>
<reference evidence="12 13" key="1">
    <citation type="journal article" date="2015" name="Genome Announc.">
        <title>Expanding the biotechnology potential of lactobacilli through comparative genomics of 213 strains and associated genera.</title>
        <authorList>
            <person name="Sun Z."/>
            <person name="Harris H.M."/>
            <person name="McCann A."/>
            <person name="Guo C."/>
            <person name="Argimon S."/>
            <person name="Zhang W."/>
            <person name="Yang X."/>
            <person name="Jeffery I.B."/>
            <person name="Cooney J.C."/>
            <person name="Kagawa T.F."/>
            <person name="Liu W."/>
            <person name="Song Y."/>
            <person name="Salvetti E."/>
            <person name="Wrobel A."/>
            <person name="Rasinkangas P."/>
            <person name="Parkhill J."/>
            <person name="Rea M.C."/>
            <person name="O'Sullivan O."/>
            <person name="Ritari J."/>
            <person name="Douillard F.P."/>
            <person name="Paul Ross R."/>
            <person name="Yang R."/>
            <person name="Briner A.E."/>
            <person name="Felis G.E."/>
            <person name="de Vos W.M."/>
            <person name="Barrangou R."/>
            <person name="Klaenhammer T.R."/>
            <person name="Caufield P.W."/>
            <person name="Cui Y."/>
            <person name="Zhang H."/>
            <person name="O'Toole P.W."/>
        </authorList>
    </citation>
    <scope>NUCLEOTIDE SEQUENCE [LARGE SCALE GENOMIC DNA]</scope>
    <source>
        <strain evidence="12 13">DSM 16991</strain>
    </source>
</reference>
<accession>A0A0R1XEV2</accession>
<dbReference type="InterPro" id="IPR011527">
    <property type="entry name" value="ABC1_TM_dom"/>
</dbReference>
<evidence type="ECO:0000256" key="6">
    <source>
        <dbReference type="ARBA" id="ARBA00022840"/>
    </source>
</evidence>
<dbReference type="GO" id="GO:0016887">
    <property type="term" value="F:ATP hydrolysis activity"/>
    <property type="evidence" value="ECO:0007669"/>
    <property type="project" value="InterPro"/>
</dbReference>
<dbReference type="OrthoDB" id="9770415at2"/>
<dbReference type="PATRIC" id="fig|1122147.4.peg.2080"/>
<proteinExistence type="predicted"/>
<dbReference type="SMART" id="SM00382">
    <property type="entry name" value="AAA"/>
    <property type="match status" value="1"/>
</dbReference>
<dbReference type="InterPro" id="IPR017871">
    <property type="entry name" value="ABC_transporter-like_CS"/>
</dbReference>
<evidence type="ECO:0000259" key="11">
    <source>
        <dbReference type="PROSITE" id="PS50929"/>
    </source>
</evidence>
<dbReference type="InterPro" id="IPR027417">
    <property type="entry name" value="P-loop_NTPase"/>
</dbReference>
<dbReference type="EMBL" id="AZFW01000032">
    <property type="protein sequence ID" value="KRM28546.1"/>
    <property type="molecule type" value="Genomic_DNA"/>
</dbReference>
<keyword evidence="2" id="KW-0813">Transport</keyword>
<dbReference type="InterPro" id="IPR036640">
    <property type="entry name" value="ABC1_TM_sf"/>
</dbReference>
<evidence type="ECO:0000256" key="4">
    <source>
        <dbReference type="ARBA" id="ARBA00022692"/>
    </source>
</evidence>
<keyword evidence="6" id="KW-0067">ATP-binding</keyword>
<feature type="transmembrane region" description="Helical" evidence="9">
    <location>
        <begin position="130"/>
        <end position="148"/>
    </location>
</feature>
<dbReference type="SUPFAM" id="SSF90123">
    <property type="entry name" value="ABC transporter transmembrane region"/>
    <property type="match status" value="1"/>
</dbReference>
<dbReference type="PANTHER" id="PTHR43394:SF1">
    <property type="entry name" value="ATP-BINDING CASSETTE SUB-FAMILY B MEMBER 10, MITOCHONDRIAL"/>
    <property type="match status" value="1"/>
</dbReference>
<feature type="transmembrane region" description="Helical" evidence="9">
    <location>
        <begin position="270"/>
        <end position="295"/>
    </location>
</feature>
<dbReference type="InterPro" id="IPR039421">
    <property type="entry name" value="Type_1_exporter"/>
</dbReference>
<evidence type="ECO:0000256" key="1">
    <source>
        <dbReference type="ARBA" id="ARBA00004651"/>
    </source>
</evidence>
<organism evidence="12 13">
    <name type="scientific">Schleiferilactobacillus harbinensis DSM 16991</name>
    <dbReference type="NCBI Taxonomy" id="1122147"/>
    <lineage>
        <taxon>Bacteria</taxon>
        <taxon>Bacillati</taxon>
        <taxon>Bacillota</taxon>
        <taxon>Bacilli</taxon>
        <taxon>Lactobacillales</taxon>
        <taxon>Lactobacillaceae</taxon>
        <taxon>Schleiferilactobacillus</taxon>
    </lineage>
</organism>
<dbReference type="InterPro" id="IPR003593">
    <property type="entry name" value="AAA+_ATPase"/>
</dbReference>
<dbReference type="InterPro" id="IPR003439">
    <property type="entry name" value="ABC_transporter-like_ATP-bd"/>
</dbReference>
<keyword evidence="7 9" id="KW-1133">Transmembrane helix</keyword>
<dbReference type="SUPFAM" id="SSF52540">
    <property type="entry name" value="P-loop containing nucleoside triphosphate hydrolases"/>
    <property type="match status" value="1"/>
</dbReference>
<comment type="subcellular location">
    <subcellularLocation>
        <location evidence="1">Cell membrane</location>
        <topology evidence="1">Multi-pass membrane protein</topology>
    </subcellularLocation>
</comment>
<dbReference type="Gene3D" id="1.20.1560.10">
    <property type="entry name" value="ABC transporter type 1, transmembrane domain"/>
    <property type="match status" value="1"/>
</dbReference>
<gene>
    <name evidence="12" type="ORF">FC91_GL002011</name>
</gene>
<sequence>MFKLMKARMSGWQVLGALLFMVAQVTAQLYLPNLTADIVNKGIATGNVGYIWETGGRMLLVTGLFILAAVGNVFLASRASQKLGQNLRSDLFHKILFYSNDQFDAIGTSSLITRTTNDVMQIQNVTMMMLRMMIMAPITLVGASFLAYQKDAYLTRIFVVVIPILVIVMGVVMFFAVPLFRKMQTKTDRLNLVFREGLTGVRVIRAFRRDKFEQNRFDVANKDYTHNARMVFSIMAVMFPLVTMIMSGTNVGIVYFGAQRIASQSLETGNMIAFLTYAMQILMSFMMLSMVFFFVPRAQASATRINQVLDAETTVKSPAAPTAPAQPEASLQFDNVQFRYAQAEDPALTGVDFKMHKGQTVAVIGGTGSGKTTLVNLIPRFYDVEKGSVNVDGTDVRQWDLADLHEHVAFVPQKSVLFRGTIRSNMQYGNENATDDEMWHALDIAQATEFVKGLPDGLDAVVEQGGNNFSGGQKQRLAIARALVKKASIYVFDDSLSALDFKTEADLRHALHEDPQMQESVTVIVGQRVSSVADADTIIVLDSGKMVGRGTHQELLANNETYQEIVSSQIRKGDTHHE</sequence>
<feature type="transmembrane region" description="Helical" evidence="9">
    <location>
        <begin position="231"/>
        <end position="258"/>
    </location>
</feature>
<dbReference type="PROSITE" id="PS50929">
    <property type="entry name" value="ABC_TM1F"/>
    <property type="match status" value="1"/>
</dbReference>
<dbReference type="Proteomes" id="UP000050949">
    <property type="component" value="Unassembled WGS sequence"/>
</dbReference>
<protein>
    <submittedName>
        <fullName evidence="12">ABC transporter transmembrane region family protein</fullName>
    </submittedName>
</protein>
<comment type="caution">
    <text evidence="12">The sequence shown here is derived from an EMBL/GenBank/DDBJ whole genome shotgun (WGS) entry which is preliminary data.</text>
</comment>
<feature type="domain" description="ABC transmembrane type-1" evidence="11">
    <location>
        <begin position="15"/>
        <end position="297"/>
    </location>
</feature>
<dbReference type="Gene3D" id="3.40.50.300">
    <property type="entry name" value="P-loop containing nucleotide triphosphate hydrolases"/>
    <property type="match status" value="1"/>
</dbReference>
<evidence type="ECO:0000256" key="8">
    <source>
        <dbReference type="ARBA" id="ARBA00023136"/>
    </source>
</evidence>
<dbReference type="Pfam" id="PF00664">
    <property type="entry name" value="ABC_membrane"/>
    <property type="match status" value="1"/>
</dbReference>
<dbReference type="CDD" id="cd18548">
    <property type="entry name" value="ABC_6TM_Tm287_like"/>
    <property type="match status" value="1"/>
</dbReference>
<evidence type="ECO:0000256" key="2">
    <source>
        <dbReference type="ARBA" id="ARBA00022448"/>
    </source>
</evidence>
<dbReference type="AlphaFoldDB" id="A0A0R1XEV2"/>
<evidence type="ECO:0000256" key="7">
    <source>
        <dbReference type="ARBA" id="ARBA00022989"/>
    </source>
</evidence>
<keyword evidence="3" id="KW-1003">Cell membrane</keyword>
<dbReference type="GO" id="GO:0015421">
    <property type="term" value="F:ABC-type oligopeptide transporter activity"/>
    <property type="evidence" value="ECO:0007669"/>
    <property type="project" value="TreeGrafter"/>
</dbReference>